<accession>A0A4Y8ZXE7</accession>
<evidence type="ECO:0000256" key="1">
    <source>
        <dbReference type="SAM" id="MobiDB-lite"/>
    </source>
</evidence>
<organism evidence="3 4">
    <name type="scientific">Sphingomonas parva</name>
    <dbReference type="NCBI Taxonomy" id="2555898"/>
    <lineage>
        <taxon>Bacteria</taxon>
        <taxon>Pseudomonadati</taxon>
        <taxon>Pseudomonadota</taxon>
        <taxon>Alphaproteobacteria</taxon>
        <taxon>Sphingomonadales</taxon>
        <taxon>Sphingomonadaceae</taxon>
        <taxon>Sphingomonas</taxon>
    </lineage>
</organism>
<feature type="domain" description="Type VI secretion system spike protein VgrG3-like C-terminal" evidence="2">
    <location>
        <begin position="65"/>
        <end position="207"/>
    </location>
</feature>
<dbReference type="Pfam" id="PF21277">
    <property type="entry name" value="T6SS_VgrG3-like_C"/>
    <property type="match status" value="1"/>
</dbReference>
<evidence type="ECO:0000313" key="3">
    <source>
        <dbReference type="EMBL" id="TFI59489.1"/>
    </source>
</evidence>
<dbReference type="OrthoDB" id="7537686at2"/>
<evidence type="ECO:0000259" key="2">
    <source>
        <dbReference type="Pfam" id="PF21277"/>
    </source>
</evidence>
<feature type="compositionally biased region" description="Pro residues" evidence="1">
    <location>
        <begin position="274"/>
        <end position="285"/>
    </location>
</feature>
<dbReference type="RefSeq" id="WP_135084212.1">
    <property type="nucleotide sequence ID" value="NZ_SPDV01000007.1"/>
</dbReference>
<keyword evidence="4" id="KW-1185">Reference proteome</keyword>
<dbReference type="Proteomes" id="UP000298213">
    <property type="component" value="Unassembled WGS sequence"/>
</dbReference>
<name>A0A4Y8ZXE7_9SPHN</name>
<evidence type="ECO:0000313" key="4">
    <source>
        <dbReference type="Proteomes" id="UP000298213"/>
    </source>
</evidence>
<sequence length="410" mass="43964">MNRKPIFDAVRQLLGRGFSQSEVETLDRACDLAEAAVATPPTAGEMLSNLADAVKAAVSTARHRLGALSEIFESGNRGPGTVSSGAGDPGGVSYGVYQLSSNAGTLGAFLKGEGKRWAAELGAFVPGSGDFSNLWKAIASREPDDFRAAQHQFIERTHYRQTVADVLARKGLDLDKRHDAVRDATWSVAVQHGRAATILIRAIDATDPTLSRDDPGYDRALVEQIYKARTAYVLEVAANPKLPQSQRNQLISITRNRYPSECEKCLAMFRPSPAATPAPPPPPDAAPEADGTIDGNMVAQQHGVGVKSSAVKIARLHPAMAKAIAAVAQAVRTLGLPQAVITSGNDSNHMAGSLHFKDRALDFRGNNISVELGKRFQQEVSQILGSGYDVLFEVFLNPANNHLHVEFDPK</sequence>
<gene>
    <name evidence="3" type="ORF">E2493_04680</name>
</gene>
<protein>
    <recommendedName>
        <fullName evidence="2">Type VI secretion system spike protein VgrG3-like C-terminal domain-containing protein</fullName>
    </recommendedName>
</protein>
<proteinExistence type="predicted"/>
<dbReference type="AlphaFoldDB" id="A0A4Y8ZXE7"/>
<comment type="caution">
    <text evidence="3">The sequence shown here is derived from an EMBL/GenBank/DDBJ whole genome shotgun (WGS) entry which is preliminary data.</text>
</comment>
<dbReference type="InterPro" id="IPR049073">
    <property type="entry name" value="T6SS_VgrG3-like_C"/>
</dbReference>
<feature type="region of interest" description="Disordered" evidence="1">
    <location>
        <begin position="271"/>
        <end position="293"/>
    </location>
</feature>
<dbReference type="EMBL" id="SPDV01000007">
    <property type="protein sequence ID" value="TFI59489.1"/>
    <property type="molecule type" value="Genomic_DNA"/>
</dbReference>
<reference evidence="3 4" key="1">
    <citation type="submission" date="2019-03" db="EMBL/GenBank/DDBJ databases">
        <title>Genome sequence of Sphingomonas sp. 17J27-24.</title>
        <authorList>
            <person name="Kim M."/>
            <person name="Maeng S."/>
            <person name="Sathiyaraj S."/>
        </authorList>
    </citation>
    <scope>NUCLEOTIDE SEQUENCE [LARGE SCALE GENOMIC DNA]</scope>
    <source>
        <strain evidence="3 4">17J27-24</strain>
    </source>
</reference>